<organism evidence="8 9">
    <name type="scientific">Croceicoccus pelagius</name>
    <dbReference type="NCBI Taxonomy" id="1703341"/>
    <lineage>
        <taxon>Bacteria</taxon>
        <taxon>Pseudomonadati</taxon>
        <taxon>Pseudomonadota</taxon>
        <taxon>Alphaproteobacteria</taxon>
        <taxon>Sphingomonadales</taxon>
        <taxon>Erythrobacteraceae</taxon>
        <taxon>Croceicoccus</taxon>
    </lineage>
</organism>
<proteinExistence type="inferred from homology"/>
<dbReference type="CDD" id="cd13127">
    <property type="entry name" value="MATE_tuaB_like"/>
    <property type="match status" value="1"/>
</dbReference>
<dbReference type="Proteomes" id="UP000598997">
    <property type="component" value="Unassembled WGS sequence"/>
</dbReference>
<dbReference type="AlphaFoldDB" id="A0A916YJQ4"/>
<dbReference type="PANTHER" id="PTHR30250:SF10">
    <property type="entry name" value="LIPOPOLYSACCHARIDE BIOSYNTHESIS PROTEIN WZXC"/>
    <property type="match status" value="1"/>
</dbReference>
<evidence type="ECO:0000256" key="3">
    <source>
        <dbReference type="ARBA" id="ARBA00022475"/>
    </source>
</evidence>
<dbReference type="EMBL" id="BMIO01000007">
    <property type="protein sequence ID" value="GGD48173.1"/>
    <property type="molecule type" value="Genomic_DNA"/>
</dbReference>
<comment type="caution">
    <text evidence="8">The sequence shown here is derived from an EMBL/GenBank/DDBJ whole genome shotgun (WGS) entry which is preliminary data.</text>
</comment>
<evidence type="ECO:0000256" key="4">
    <source>
        <dbReference type="ARBA" id="ARBA00022692"/>
    </source>
</evidence>
<keyword evidence="3" id="KW-1003">Cell membrane</keyword>
<evidence type="ECO:0000313" key="8">
    <source>
        <dbReference type="EMBL" id="GGD48173.1"/>
    </source>
</evidence>
<feature type="transmembrane region" description="Helical" evidence="7">
    <location>
        <begin position="321"/>
        <end position="345"/>
    </location>
</feature>
<accession>A0A916YJQ4</accession>
<feature type="transmembrane region" description="Helical" evidence="7">
    <location>
        <begin position="40"/>
        <end position="62"/>
    </location>
</feature>
<feature type="transmembrane region" description="Helical" evidence="7">
    <location>
        <begin position="110"/>
        <end position="126"/>
    </location>
</feature>
<evidence type="ECO:0000256" key="6">
    <source>
        <dbReference type="ARBA" id="ARBA00023136"/>
    </source>
</evidence>
<name>A0A916YJQ4_9SPHN</name>
<reference evidence="8 9" key="1">
    <citation type="journal article" date="2014" name="Int. J. Syst. Evol. Microbiol.">
        <title>Complete genome sequence of Corynebacterium casei LMG S-19264T (=DSM 44701T), isolated from a smear-ripened cheese.</title>
        <authorList>
            <consortium name="US DOE Joint Genome Institute (JGI-PGF)"/>
            <person name="Walter F."/>
            <person name="Albersmeier A."/>
            <person name="Kalinowski J."/>
            <person name="Ruckert C."/>
        </authorList>
    </citation>
    <scope>NUCLEOTIDE SEQUENCE [LARGE SCALE GENOMIC DNA]</scope>
    <source>
        <strain evidence="8 9">CGMCC 1.15358</strain>
    </source>
</reference>
<feature type="transmembrane region" description="Helical" evidence="7">
    <location>
        <begin position="387"/>
        <end position="405"/>
    </location>
</feature>
<feature type="transmembrane region" description="Helical" evidence="7">
    <location>
        <begin position="412"/>
        <end position="433"/>
    </location>
</feature>
<feature type="transmembrane region" description="Helical" evidence="7">
    <location>
        <begin position="357"/>
        <end position="381"/>
    </location>
</feature>
<evidence type="ECO:0000313" key="9">
    <source>
        <dbReference type="Proteomes" id="UP000598997"/>
    </source>
</evidence>
<protein>
    <submittedName>
        <fullName evidence="8">Lipopolysaccharide biosynthesis protein</fullName>
    </submittedName>
</protein>
<feature type="transmembrane region" description="Helical" evidence="7">
    <location>
        <begin position="281"/>
        <end position="301"/>
    </location>
</feature>
<gene>
    <name evidence="8" type="ORF">GCM10010989_23190</name>
</gene>
<feature type="transmembrane region" description="Helical" evidence="7">
    <location>
        <begin position="12"/>
        <end position="34"/>
    </location>
</feature>
<keyword evidence="9" id="KW-1185">Reference proteome</keyword>
<evidence type="ECO:0000256" key="7">
    <source>
        <dbReference type="SAM" id="Phobius"/>
    </source>
</evidence>
<dbReference type="Pfam" id="PF13440">
    <property type="entry name" value="Polysacc_synt_3"/>
    <property type="match status" value="1"/>
</dbReference>
<dbReference type="GO" id="GO:0005886">
    <property type="term" value="C:plasma membrane"/>
    <property type="evidence" value="ECO:0007669"/>
    <property type="project" value="UniProtKB-SubCell"/>
</dbReference>
<keyword evidence="5 7" id="KW-1133">Transmembrane helix</keyword>
<evidence type="ECO:0000256" key="1">
    <source>
        <dbReference type="ARBA" id="ARBA00004651"/>
    </source>
</evidence>
<feature type="transmembrane region" description="Helical" evidence="7">
    <location>
        <begin position="238"/>
        <end position="260"/>
    </location>
</feature>
<sequence>MLANKVFRSSAIFASARLIGRGLDILAALVIARFLTPADFGMVMIALATLMVLEAATELPIVDALIREKEVRPGDVDTGFTLSFLRGTIIASIMLALSVPISILYDDPRLVLLIALLGLAPFLTGLRSPMMVMFAREVNYVPTATIDLIARIASFATAIVIAWQTGSYFSLLVVSIMPPLVITSLTYLWAPYRPRLSLENWSRLLSFAGWMSISRALATMSQEGDRFLIGGVLGKAPLGFFSMGRSVATTASWAIGMPLVSVMYPSLVKIRENTARLQQSYLRGQSMVAAAIMPISVFLMLMAEPLVRLGLGEQWLEVVPVIQILAPASALATLAMPTQALLLALEKPRQLAKREMLAALVAIPAVVLGAMTFGLIGAVIGRALANLFHTALSMEIIVRVAGISWRRQFLFVWRSIAANGAMALFLFESLSWFRYSSIAGELAAIALAGIGGLAIYGVTHIVLWILSGRPAGAEEFIIERLSTLVPPRLARSSN</sequence>
<dbReference type="OrthoDB" id="7605542at2"/>
<comment type="similarity">
    <text evidence="2">Belongs to the polysaccharide synthase family.</text>
</comment>
<dbReference type="PANTHER" id="PTHR30250">
    <property type="entry name" value="PST FAMILY PREDICTED COLANIC ACID TRANSPORTER"/>
    <property type="match status" value="1"/>
</dbReference>
<evidence type="ECO:0000256" key="5">
    <source>
        <dbReference type="ARBA" id="ARBA00022989"/>
    </source>
</evidence>
<dbReference type="RefSeq" id="WP_066763811.1">
    <property type="nucleotide sequence ID" value="NZ_BMIO01000007.1"/>
</dbReference>
<evidence type="ECO:0000256" key="2">
    <source>
        <dbReference type="ARBA" id="ARBA00007430"/>
    </source>
</evidence>
<keyword evidence="4 7" id="KW-0812">Transmembrane</keyword>
<keyword evidence="6 7" id="KW-0472">Membrane</keyword>
<feature type="transmembrane region" description="Helical" evidence="7">
    <location>
        <begin position="169"/>
        <end position="189"/>
    </location>
</feature>
<dbReference type="InterPro" id="IPR050833">
    <property type="entry name" value="Poly_Biosynth_Transport"/>
</dbReference>
<comment type="subcellular location">
    <subcellularLocation>
        <location evidence="1">Cell membrane</location>
        <topology evidence="1">Multi-pass membrane protein</topology>
    </subcellularLocation>
</comment>
<feature type="transmembrane region" description="Helical" evidence="7">
    <location>
        <begin position="83"/>
        <end position="104"/>
    </location>
</feature>
<feature type="transmembrane region" description="Helical" evidence="7">
    <location>
        <begin position="445"/>
        <end position="466"/>
    </location>
</feature>